<sequence>MMGWWVYEKDIFDDCAEVVALAKKYNLTSLQIFDIRDKLNTRDNNAVESYLQRLKDSGHPIRHYWDIVNEQTYSHRSENGETL</sequence>
<keyword evidence="2" id="KW-1185">Reference proteome</keyword>
<proteinExistence type="predicted"/>
<reference evidence="2" key="1">
    <citation type="journal article" date="2019" name="Int. J. Syst. Evol. Microbiol.">
        <title>The Global Catalogue of Microorganisms (GCM) 10K type strain sequencing project: providing services to taxonomists for standard genome sequencing and annotation.</title>
        <authorList>
            <consortium name="The Broad Institute Genomics Platform"/>
            <consortium name="The Broad Institute Genome Sequencing Center for Infectious Disease"/>
            <person name="Wu L."/>
            <person name="Ma J."/>
        </authorList>
    </citation>
    <scope>NUCLEOTIDE SEQUENCE [LARGE SCALE GENOMIC DNA]</scope>
    <source>
        <strain evidence="2">KCTC 42217</strain>
    </source>
</reference>
<accession>A0ABW4ZNV6</accession>
<evidence type="ECO:0000313" key="2">
    <source>
        <dbReference type="Proteomes" id="UP001597387"/>
    </source>
</evidence>
<protein>
    <submittedName>
        <fullName evidence="1">Uncharacterized protein</fullName>
    </submittedName>
</protein>
<name>A0ABW4ZNV6_9SPHI</name>
<comment type="caution">
    <text evidence="1">The sequence shown here is derived from an EMBL/GenBank/DDBJ whole genome shotgun (WGS) entry which is preliminary data.</text>
</comment>
<dbReference type="RefSeq" id="WP_255900479.1">
    <property type="nucleotide sequence ID" value="NZ_JAFMZO010000002.1"/>
</dbReference>
<organism evidence="1 2">
    <name type="scientific">Paradesertivirga mongoliensis</name>
    <dbReference type="NCBI Taxonomy" id="2100740"/>
    <lineage>
        <taxon>Bacteria</taxon>
        <taxon>Pseudomonadati</taxon>
        <taxon>Bacteroidota</taxon>
        <taxon>Sphingobacteriia</taxon>
        <taxon>Sphingobacteriales</taxon>
        <taxon>Sphingobacteriaceae</taxon>
        <taxon>Paradesertivirga</taxon>
    </lineage>
</organism>
<dbReference type="Proteomes" id="UP001597387">
    <property type="component" value="Unassembled WGS sequence"/>
</dbReference>
<gene>
    <name evidence="1" type="ORF">ACFSJU_14760</name>
</gene>
<dbReference type="EMBL" id="JBHUHZ010000002">
    <property type="protein sequence ID" value="MFD2163668.1"/>
    <property type="molecule type" value="Genomic_DNA"/>
</dbReference>
<evidence type="ECO:0000313" key="1">
    <source>
        <dbReference type="EMBL" id="MFD2163668.1"/>
    </source>
</evidence>